<name>A0ABP1Q489_9HEXA</name>
<feature type="compositionally biased region" description="Polar residues" evidence="2">
    <location>
        <begin position="95"/>
        <end position="111"/>
    </location>
</feature>
<feature type="region of interest" description="Disordered" evidence="2">
    <location>
        <begin position="638"/>
        <end position="741"/>
    </location>
</feature>
<feature type="compositionally biased region" description="Polar residues" evidence="2">
    <location>
        <begin position="715"/>
        <end position="727"/>
    </location>
</feature>
<organism evidence="4 5">
    <name type="scientific">Orchesella dallaii</name>
    <dbReference type="NCBI Taxonomy" id="48710"/>
    <lineage>
        <taxon>Eukaryota</taxon>
        <taxon>Metazoa</taxon>
        <taxon>Ecdysozoa</taxon>
        <taxon>Arthropoda</taxon>
        <taxon>Hexapoda</taxon>
        <taxon>Collembola</taxon>
        <taxon>Entomobryomorpha</taxon>
        <taxon>Entomobryoidea</taxon>
        <taxon>Orchesellidae</taxon>
        <taxon>Orchesellinae</taxon>
        <taxon>Orchesella</taxon>
    </lineage>
</organism>
<gene>
    <name evidence="4" type="ORF">ODALV1_LOCUS5089</name>
</gene>
<dbReference type="PROSITE" id="PS50086">
    <property type="entry name" value="TBC_RABGAP"/>
    <property type="match status" value="1"/>
</dbReference>
<feature type="compositionally biased region" description="Basic and acidic residues" evidence="2">
    <location>
        <begin position="684"/>
        <end position="699"/>
    </location>
</feature>
<feature type="domain" description="Rab-GAP TBC" evidence="3">
    <location>
        <begin position="222"/>
        <end position="448"/>
    </location>
</feature>
<feature type="compositionally biased region" description="Acidic residues" evidence="2">
    <location>
        <begin position="1283"/>
        <end position="1294"/>
    </location>
</feature>
<dbReference type="PANTHER" id="PTHR22957">
    <property type="entry name" value="TBC1 DOMAIN FAMILY MEMBER GTPASE-ACTIVATING PROTEIN"/>
    <property type="match status" value="1"/>
</dbReference>
<dbReference type="Gene3D" id="1.10.472.80">
    <property type="entry name" value="Ypt/Rab-GAP domain of gyp1p, domain 3"/>
    <property type="match status" value="1"/>
</dbReference>
<feature type="compositionally biased region" description="Polar residues" evidence="2">
    <location>
        <begin position="46"/>
        <end position="55"/>
    </location>
</feature>
<dbReference type="Gene3D" id="1.10.8.270">
    <property type="entry name" value="putative rabgap domain of human tbc1 domain family member 14 like domains"/>
    <property type="match status" value="1"/>
</dbReference>
<feature type="region of interest" description="Disordered" evidence="2">
    <location>
        <begin position="1"/>
        <end position="55"/>
    </location>
</feature>
<keyword evidence="1" id="KW-0343">GTPase activation</keyword>
<dbReference type="InterPro" id="IPR035969">
    <property type="entry name" value="Rab-GAP_TBC_sf"/>
</dbReference>
<dbReference type="Proteomes" id="UP001642540">
    <property type="component" value="Unassembled WGS sequence"/>
</dbReference>
<dbReference type="InterPro" id="IPR000195">
    <property type="entry name" value="Rab-GAP-TBC_dom"/>
</dbReference>
<dbReference type="SUPFAM" id="SSF47923">
    <property type="entry name" value="Ypt/Rab-GAP domain of gyp1p"/>
    <property type="match status" value="2"/>
</dbReference>
<feature type="compositionally biased region" description="Polar residues" evidence="2">
    <location>
        <begin position="1"/>
        <end position="13"/>
    </location>
</feature>
<evidence type="ECO:0000313" key="5">
    <source>
        <dbReference type="Proteomes" id="UP001642540"/>
    </source>
</evidence>
<keyword evidence="5" id="KW-1185">Reference proteome</keyword>
<reference evidence="4 5" key="1">
    <citation type="submission" date="2024-08" db="EMBL/GenBank/DDBJ databases">
        <authorList>
            <person name="Cucini C."/>
            <person name="Frati F."/>
        </authorList>
    </citation>
    <scope>NUCLEOTIDE SEQUENCE [LARGE SCALE GENOMIC DNA]</scope>
</reference>
<evidence type="ECO:0000256" key="2">
    <source>
        <dbReference type="SAM" id="MobiDB-lite"/>
    </source>
</evidence>
<feature type="region of interest" description="Disordered" evidence="2">
    <location>
        <begin position="95"/>
        <end position="136"/>
    </location>
</feature>
<feature type="region of interest" description="Disordered" evidence="2">
    <location>
        <begin position="515"/>
        <end position="542"/>
    </location>
</feature>
<feature type="compositionally biased region" description="Polar residues" evidence="2">
    <location>
        <begin position="118"/>
        <end position="136"/>
    </location>
</feature>
<evidence type="ECO:0000259" key="3">
    <source>
        <dbReference type="PROSITE" id="PS50086"/>
    </source>
</evidence>
<evidence type="ECO:0000313" key="4">
    <source>
        <dbReference type="EMBL" id="CAL8082012.1"/>
    </source>
</evidence>
<protein>
    <recommendedName>
        <fullName evidence="3">Rab-GAP TBC domain-containing protein</fullName>
    </recommendedName>
</protein>
<dbReference type="EMBL" id="CAXLJM020000015">
    <property type="protein sequence ID" value="CAL8082012.1"/>
    <property type="molecule type" value="Genomic_DNA"/>
</dbReference>
<proteinExistence type="predicted"/>
<dbReference type="Pfam" id="PF00566">
    <property type="entry name" value="RabGAP-TBC"/>
    <property type="match status" value="1"/>
</dbReference>
<comment type="caution">
    <text evidence="4">The sequence shown here is derived from an EMBL/GenBank/DDBJ whole genome shotgun (WGS) entry which is preliminary data.</text>
</comment>
<feature type="region of interest" description="Disordered" evidence="2">
    <location>
        <begin position="959"/>
        <end position="979"/>
    </location>
</feature>
<accession>A0ABP1Q489</accession>
<feature type="region of interest" description="Disordered" evidence="2">
    <location>
        <begin position="1246"/>
        <end position="1300"/>
    </location>
</feature>
<dbReference type="SMART" id="SM00164">
    <property type="entry name" value="TBC"/>
    <property type="match status" value="1"/>
</dbReference>
<evidence type="ECO:0000256" key="1">
    <source>
        <dbReference type="ARBA" id="ARBA00022468"/>
    </source>
</evidence>
<sequence length="1300" mass="146031">MEKCGNNKSSNHADSAMSFWKKNSKTVPGRPSPSKESLSWGKPKSSGGTSSFQDFQDSVRDAWDIEDDEFSVISAADVKISKKVAQSTALSVINSHRSGSIGSPTKLSSVQPDVHHSNPVQSIPSSTKPSGTTNSGPNPIVNANIESVYKPEPASVYSNLPNGNSEIPIVPGALRNNLAAKPRVINRLETESEKVKADKIRSLLQGTGSTDLKELQSLSYSGLPVSVRGTTWKLLAGYLPANVERREQVLQRKREEYWKCVQQYYDSRKEESHQDTFRQIHIDIPRMCPLISLFQQRVVQEMFERILFIWAIRHPASGYVQGMNDLVTPFFVVFLEEVLPPDVEVETFEVSRLKDEIRNNIEADSYWCMSKFLDSIQVNYIFAQTGIQEKVKKLKELIERIDAPLHHHIQRYEIDYLQFSFRWMNNLLMRELPLRCTIRLWDTYLSEPDGCGSVLLYVCAAFLRHWRDQLIRQNDFQGLMLLLQNLPTQNWESSEISLIVAEAYRLNIAEPTTSPCVPSQSHMKCPPAASTSQTGRKQQKRSRKIYRALPEDDPEDDAYKSHLSAAAKNRVLKLRKIKDPFDDILQQFVDDVFDLFEEQEKGEISLAEYALLLSGLTQVFAKQTNTLHEEVLAMVERYTGRPNPLRKNRKRKGQGEEENAPQQAIDKTGEAAEGEGLPNAENSSNEKDTADNIATHEDNSEVTPDSLVTSAAEPTASTSNPGNSQDLNETEIKPAENPGVGVKLDESELTVQENQNMEQEVLDEIPDRCTRRQSDRLKNVLTVEKVKGSDYISKKKKYDEDPPNLISCHDEWNEILKNNEDNIDMEVGECDPPDLVMVGRRLKQLTISNDEENHDYGDVEACQSSFGDKPESVKDMKCELVTQSTSKSATDAESTDARYDTLDHLSADAQERFHLLVQNMHKMPFDHDINMPDGNGYKAFQQKFHQAVSLLSEHSVLVKRSQEDNPKSPSEPLKSNDSQIFEGDKALSSISELLQQVRLQAAEDYKLNKGSQTKADAEVPIGQMIATLKRIICNRYNKLHLKTDGDKAVYRRIREFTDRVNAVLKKEAEQGLFDVRKYEMEILDASIKESHEIETDELPCPLSPIMLPDGAQSPRVVDSINPLVSSPSRRSSLNGSVDGTNWIRFTDLFSHKKTPTHSETCRHFYATLGLLSEKKLTMNYDNLFSPESAEVVTKMIKKGGEVGDTEKYPVGSRIMTSRCPDLDRDDVMLAPGMISESLRLAIEQGGSLTPSDYQSDSQASGGAAGGGYVPLQSIADAMKDFVPDDDDDDGEPFTDDPLSK</sequence>
<dbReference type="PANTHER" id="PTHR22957:SF26">
    <property type="entry name" value="LD44506P"/>
    <property type="match status" value="1"/>
</dbReference>